<evidence type="ECO:0000256" key="5">
    <source>
        <dbReference type="ARBA" id="ARBA00022833"/>
    </source>
</evidence>
<dbReference type="InterPro" id="IPR020891">
    <property type="entry name" value="UPF0758_CS"/>
</dbReference>
<dbReference type="Gene3D" id="3.40.140.10">
    <property type="entry name" value="Cytidine Deaminase, domain 2"/>
    <property type="match status" value="1"/>
</dbReference>
<dbReference type="PROSITE" id="PS50249">
    <property type="entry name" value="MPN"/>
    <property type="match status" value="1"/>
</dbReference>
<dbReference type="NCBIfam" id="TIGR00608">
    <property type="entry name" value="radc"/>
    <property type="match status" value="1"/>
</dbReference>
<name>A0ABY6HGG9_9FIRM</name>
<sequence>MSNKSAAKRIQIVSLKMVRESTILYEARKISSPKDAAGLGQRFLEEADREQVIVCCLDNKNVPINLNVVSMGTLNTSLIHPREVFKTAIMSNAASIVLFHNHPSGDPEPSQEDISITKRIADAGTLMGIELLDHIIIGLEGRYLSLKEHGHLKK</sequence>
<dbReference type="PANTHER" id="PTHR30471">
    <property type="entry name" value="DNA REPAIR PROTEIN RADC"/>
    <property type="match status" value="1"/>
</dbReference>
<evidence type="ECO:0000259" key="7">
    <source>
        <dbReference type="PROSITE" id="PS50249"/>
    </source>
</evidence>
<keyword evidence="5" id="KW-0862">Zinc</keyword>
<dbReference type="SUPFAM" id="SSF102712">
    <property type="entry name" value="JAB1/MPN domain"/>
    <property type="match status" value="1"/>
</dbReference>
<dbReference type="PANTHER" id="PTHR30471:SF3">
    <property type="entry name" value="UPF0758 PROTEIN YEES-RELATED"/>
    <property type="match status" value="1"/>
</dbReference>
<dbReference type="Proteomes" id="UP001163550">
    <property type="component" value="Chromosome"/>
</dbReference>
<dbReference type="InterPro" id="IPR001405">
    <property type="entry name" value="UPF0758"/>
</dbReference>
<evidence type="ECO:0000313" key="8">
    <source>
        <dbReference type="EMBL" id="UYO63638.1"/>
    </source>
</evidence>
<comment type="similarity">
    <text evidence="1">Belongs to the UPF0758 family.</text>
</comment>
<dbReference type="CDD" id="cd08071">
    <property type="entry name" value="MPN_DUF2466"/>
    <property type="match status" value="1"/>
</dbReference>
<keyword evidence="9" id="KW-1185">Reference proteome</keyword>
<keyword evidence="4" id="KW-0378">Hydrolase</keyword>
<evidence type="ECO:0000313" key="9">
    <source>
        <dbReference type="Proteomes" id="UP001163550"/>
    </source>
</evidence>
<proteinExistence type="inferred from homology"/>
<evidence type="ECO:0000256" key="2">
    <source>
        <dbReference type="ARBA" id="ARBA00022670"/>
    </source>
</evidence>
<dbReference type="InterPro" id="IPR037518">
    <property type="entry name" value="MPN"/>
</dbReference>
<evidence type="ECO:0000256" key="1">
    <source>
        <dbReference type="ARBA" id="ARBA00010243"/>
    </source>
</evidence>
<dbReference type="PROSITE" id="PS01302">
    <property type="entry name" value="UPF0758"/>
    <property type="match status" value="1"/>
</dbReference>
<protein>
    <submittedName>
        <fullName evidence="8">DNA repair protein RadC</fullName>
    </submittedName>
</protein>
<dbReference type="InterPro" id="IPR025657">
    <property type="entry name" value="RadC_JAB"/>
</dbReference>
<gene>
    <name evidence="8" type="primary">radC</name>
    <name evidence="8" type="ORF">LNN31_04185</name>
</gene>
<keyword evidence="2" id="KW-0645">Protease</keyword>
<dbReference type="RefSeq" id="WP_263992979.1">
    <property type="nucleotide sequence ID" value="NZ_CP087994.1"/>
</dbReference>
<organism evidence="8 9">
    <name type="scientific">Acetobacterium wieringae</name>
    <dbReference type="NCBI Taxonomy" id="52694"/>
    <lineage>
        <taxon>Bacteria</taxon>
        <taxon>Bacillati</taxon>
        <taxon>Bacillota</taxon>
        <taxon>Clostridia</taxon>
        <taxon>Eubacteriales</taxon>
        <taxon>Eubacteriaceae</taxon>
        <taxon>Acetobacterium</taxon>
    </lineage>
</organism>
<evidence type="ECO:0000256" key="6">
    <source>
        <dbReference type="ARBA" id="ARBA00023049"/>
    </source>
</evidence>
<dbReference type="Pfam" id="PF04002">
    <property type="entry name" value="RadC"/>
    <property type="match status" value="1"/>
</dbReference>
<accession>A0ABY6HGG9</accession>
<feature type="domain" description="MPN" evidence="7">
    <location>
        <begin position="29"/>
        <end position="152"/>
    </location>
</feature>
<evidence type="ECO:0000256" key="3">
    <source>
        <dbReference type="ARBA" id="ARBA00022723"/>
    </source>
</evidence>
<dbReference type="EMBL" id="CP087994">
    <property type="protein sequence ID" value="UYO63638.1"/>
    <property type="molecule type" value="Genomic_DNA"/>
</dbReference>
<keyword evidence="3" id="KW-0479">Metal-binding</keyword>
<reference evidence="8" key="1">
    <citation type="submission" date="2021-11" db="EMBL/GenBank/DDBJ databases">
        <title>Isoprene-degrading acetogen.</title>
        <authorList>
            <person name="Yang Y."/>
            <person name="Jin H."/>
            <person name="Yan J."/>
        </authorList>
    </citation>
    <scope>NUCLEOTIDE SEQUENCE</scope>
    <source>
        <strain evidence="8">Berkeley</strain>
    </source>
</reference>
<evidence type="ECO:0000256" key="4">
    <source>
        <dbReference type="ARBA" id="ARBA00022801"/>
    </source>
</evidence>
<keyword evidence="6" id="KW-0482">Metalloprotease</keyword>